<dbReference type="SUPFAM" id="SSF53067">
    <property type="entry name" value="Actin-like ATPase domain"/>
    <property type="match status" value="2"/>
</dbReference>
<evidence type="ECO:0000259" key="1">
    <source>
        <dbReference type="Pfam" id="PF02541"/>
    </source>
</evidence>
<organism evidence="2 3">
    <name type="scientific">Candidatus Egerieousia excrementavium</name>
    <dbReference type="NCBI Taxonomy" id="2840778"/>
    <lineage>
        <taxon>Bacteria</taxon>
        <taxon>Pseudomonadati</taxon>
        <taxon>Bacteroidota</taxon>
        <taxon>Bacteroidia</taxon>
        <taxon>Bacteroidales</taxon>
        <taxon>Candidatus Egerieousia</taxon>
    </lineage>
</organism>
<name>A0A9D9DL09_9BACT</name>
<dbReference type="PANTHER" id="PTHR30005:SF0">
    <property type="entry name" value="RETROGRADE REGULATION PROTEIN 2"/>
    <property type="match status" value="1"/>
</dbReference>
<dbReference type="AlphaFoldDB" id="A0A9D9DL09"/>
<gene>
    <name evidence="2" type="ORF">IAC68_05140</name>
</gene>
<dbReference type="InterPro" id="IPR003695">
    <property type="entry name" value="Ppx_GppA_N"/>
</dbReference>
<dbReference type="Pfam" id="PF02541">
    <property type="entry name" value="Ppx-GppA"/>
    <property type="match status" value="1"/>
</dbReference>
<protein>
    <recommendedName>
        <fullName evidence="1">Ppx/GppA phosphatase N-terminal domain-containing protein</fullName>
    </recommendedName>
</protein>
<evidence type="ECO:0000313" key="3">
    <source>
        <dbReference type="Proteomes" id="UP000823635"/>
    </source>
</evidence>
<dbReference type="PANTHER" id="PTHR30005">
    <property type="entry name" value="EXOPOLYPHOSPHATASE"/>
    <property type="match status" value="1"/>
</dbReference>
<sequence length="317" mass="35140">MRVAVLDLGTNVFNLLLCLFEKDGCRALCEFKQAARLGAGGLSDGYISEKAFGTAADALSAIMARIRECGGADQVLAYATSAVRDARNGRDFTACMKEKFGIEINVISGGQEAGLIFRGIMESLPEEMKTAGNILMLDIGGGSNEFVISDGRKILWKRSFPIGMARMREMFNYTDPLPENIAASFAEYCNGQLEPLWREVEKYSPVLFVGSSGSFDTFRDLLYFNLSPEQPYKILEKEKMEALHQTLLASNSQQRLSMPGMSPIRVDYIVLASVFTKLVMDRVKPDIVCQSSYSLKEGAMAICYDRWRETGKIDGKI</sequence>
<dbReference type="Proteomes" id="UP000823635">
    <property type="component" value="Unassembled WGS sequence"/>
</dbReference>
<reference evidence="2" key="2">
    <citation type="journal article" date="2021" name="PeerJ">
        <title>Extensive microbial diversity within the chicken gut microbiome revealed by metagenomics and culture.</title>
        <authorList>
            <person name="Gilroy R."/>
            <person name="Ravi A."/>
            <person name="Getino M."/>
            <person name="Pursley I."/>
            <person name="Horton D.L."/>
            <person name="Alikhan N.F."/>
            <person name="Baker D."/>
            <person name="Gharbi K."/>
            <person name="Hall N."/>
            <person name="Watson M."/>
            <person name="Adriaenssens E.M."/>
            <person name="Foster-Nyarko E."/>
            <person name="Jarju S."/>
            <person name="Secka A."/>
            <person name="Antonio M."/>
            <person name="Oren A."/>
            <person name="Chaudhuri R.R."/>
            <person name="La Ragione R."/>
            <person name="Hildebrand F."/>
            <person name="Pallen M.J."/>
        </authorList>
    </citation>
    <scope>NUCLEOTIDE SEQUENCE</scope>
    <source>
        <strain evidence="2">15467</strain>
    </source>
</reference>
<dbReference type="GO" id="GO:0016462">
    <property type="term" value="F:pyrophosphatase activity"/>
    <property type="evidence" value="ECO:0007669"/>
    <property type="project" value="TreeGrafter"/>
</dbReference>
<dbReference type="EMBL" id="JADINB010000118">
    <property type="protein sequence ID" value="MBO8429296.1"/>
    <property type="molecule type" value="Genomic_DNA"/>
</dbReference>
<feature type="domain" description="Ppx/GppA phosphatase N-terminal" evidence="1">
    <location>
        <begin position="27"/>
        <end position="300"/>
    </location>
</feature>
<dbReference type="Gene3D" id="3.30.420.150">
    <property type="entry name" value="Exopolyphosphatase. Domain 2"/>
    <property type="match status" value="1"/>
</dbReference>
<reference evidence="2" key="1">
    <citation type="submission" date="2020-10" db="EMBL/GenBank/DDBJ databases">
        <authorList>
            <person name="Gilroy R."/>
        </authorList>
    </citation>
    <scope>NUCLEOTIDE SEQUENCE</scope>
    <source>
        <strain evidence="2">15467</strain>
    </source>
</reference>
<dbReference type="InterPro" id="IPR050273">
    <property type="entry name" value="GppA/Ppx_hydrolase"/>
</dbReference>
<proteinExistence type="predicted"/>
<dbReference type="InterPro" id="IPR043129">
    <property type="entry name" value="ATPase_NBD"/>
</dbReference>
<comment type="caution">
    <text evidence="2">The sequence shown here is derived from an EMBL/GenBank/DDBJ whole genome shotgun (WGS) entry which is preliminary data.</text>
</comment>
<dbReference type="Gene3D" id="3.30.420.40">
    <property type="match status" value="1"/>
</dbReference>
<evidence type="ECO:0000313" key="2">
    <source>
        <dbReference type="EMBL" id="MBO8429296.1"/>
    </source>
</evidence>
<accession>A0A9D9DL09</accession>